<dbReference type="PANTHER" id="PTHR45947:SF3">
    <property type="entry name" value="SULFOQUINOVOSYL TRANSFERASE SQD2"/>
    <property type="match status" value="1"/>
</dbReference>
<dbReference type="Pfam" id="PF00534">
    <property type="entry name" value="Glycos_transf_1"/>
    <property type="match status" value="1"/>
</dbReference>
<dbReference type="SUPFAM" id="SSF53756">
    <property type="entry name" value="UDP-Glycosyltransferase/glycogen phosphorylase"/>
    <property type="match status" value="1"/>
</dbReference>
<evidence type="ECO:0000259" key="2">
    <source>
        <dbReference type="Pfam" id="PF13439"/>
    </source>
</evidence>
<organism evidence="3 4">
    <name type="scientific">Candidatus Giovannonibacteria bacterium RIFCSPLOWO2_12_FULL_44_15</name>
    <dbReference type="NCBI Taxonomy" id="1798364"/>
    <lineage>
        <taxon>Bacteria</taxon>
        <taxon>Candidatus Giovannoniibacteriota</taxon>
    </lineage>
</organism>
<evidence type="ECO:0000313" key="4">
    <source>
        <dbReference type="Proteomes" id="UP000178894"/>
    </source>
</evidence>
<dbReference type="STRING" id="1798364.A3G54_04010"/>
<accession>A0A1F5XZQ9</accession>
<dbReference type="InterPro" id="IPR050194">
    <property type="entry name" value="Glycosyltransferase_grp1"/>
</dbReference>
<reference evidence="3 4" key="1">
    <citation type="journal article" date="2016" name="Nat. Commun.">
        <title>Thousands of microbial genomes shed light on interconnected biogeochemical processes in an aquifer system.</title>
        <authorList>
            <person name="Anantharaman K."/>
            <person name="Brown C.T."/>
            <person name="Hug L.A."/>
            <person name="Sharon I."/>
            <person name="Castelle C.J."/>
            <person name="Probst A.J."/>
            <person name="Thomas B.C."/>
            <person name="Singh A."/>
            <person name="Wilkins M.J."/>
            <person name="Karaoz U."/>
            <person name="Brodie E.L."/>
            <person name="Williams K.H."/>
            <person name="Hubbard S.S."/>
            <person name="Banfield J.F."/>
        </authorList>
    </citation>
    <scope>NUCLEOTIDE SEQUENCE [LARGE SCALE GENOMIC DNA]</scope>
</reference>
<name>A0A1F5XZQ9_9BACT</name>
<dbReference type="EMBL" id="MFIQ01000017">
    <property type="protein sequence ID" value="OGF93427.1"/>
    <property type="molecule type" value="Genomic_DNA"/>
</dbReference>
<dbReference type="Proteomes" id="UP000178894">
    <property type="component" value="Unassembled WGS sequence"/>
</dbReference>
<dbReference type="PANTHER" id="PTHR45947">
    <property type="entry name" value="SULFOQUINOVOSYL TRANSFERASE SQD2"/>
    <property type="match status" value="1"/>
</dbReference>
<evidence type="ECO:0000313" key="3">
    <source>
        <dbReference type="EMBL" id="OGF93427.1"/>
    </source>
</evidence>
<feature type="domain" description="Glycosyltransferase subfamily 4-like N-terminal" evidence="2">
    <location>
        <begin position="14"/>
        <end position="184"/>
    </location>
</feature>
<protein>
    <recommendedName>
        <fullName evidence="5">Glycosyl transferase family 1</fullName>
    </recommendedName>
</protein>
<gene>
    <name evidence="3" type="ORF">A3G54_04010</name>
</gene>
<dbReference type="Gene3D" id="3.40.50.2000">
    <property type="entry name" value="Glycogen Phosphorylase B"/>
    <property type="match status" value="2"/>
</dbReference>
<dbReference type="GO" id="GO:0016757">
    <property type="term" value="F:glycosyltransferase activity"/>
    <property type="evidence" value="ECO:0007669"/>
    <property type="project" value="InterPro"/>
</dbReference>
<dbReference type="InterPro" id="IPR001296">
    <property type="entry name" value="Glyco_trans_1"/>
</dbReference>
<feature type="domain" description="Glycosyl transferase family 1" evidence="1">
    <location>
        <begin position="195"/>
        <end position="350"/>
    </location>
</feature>
<sequence>MKIALFTDTFPPQVNGVANVVKSSAEILVEKGHDVRVFTVSSGKASKGPSPEKFGLTRIFSMPFFGYPNERFSLPLGWTLAKIKSFKPDIIHVHTPFAVGWEAVLSKKILGIPLVGTHHTFFDHYLKHIYADYGWAKKLSSKYVAAFYNRCDLVVSPTMTLADTLESYGVSRPMVVVPNSIDTDFFKPAADKNEKEELKKQFGFSKNVLVYMGRVSYEKSIDVVIRAMSVIAGKSTDSTLVIIGGGPERENLEILAKRIGVEKNVRFMGFLYGRELAAALRASDVFVTASKSENFPLSVIEAMASGLPVVAVSALGLSEMIENERSGFLVSPDKPEEIADSVLKLFNNILILEKYSAKSRELSLKYSKHNIARIHENNYENLLIS</sequence>
<proteinExistence type="predicted"/>
<comment type="caution">
    <text evidence="3">The sequence shown here is derived from an EMBL/GenBank/DDBJ whole genome shotgun (WGS) entry which is preliminary data.</text>
</comment>
<evidence type="ECO:0000259" key="1">
    <source>
        <dbReference type="Pfam" id="PF00534"/>
    </source>
</evidence>
<dbReference type="Pfam" id="PF13439">
    <property type="entry name" value="Glyco_transf_4"/>
    <property type="match status" value="1"/>
</dbReference>
<evidence type="ECO:0008006" key="5">
    <source>
        <dbReference type="Google" id="ProtNLM"/>
    </source>
</evidence>
<dbReference type="InterPro" id="IPR028098">
    <property type="entry name" value="Glyco_trans_4-like_N"/>
</dbReference>
<dbReference type="AlphaFoldDB" id="A0A1F5XZQ9"/>